<feature type="region of interest" description="Disordered" evidence="1">
    <location>
        <begin position="451"/>
        <end position="504"/>
    </location>
</feature>
<feature type="signal peptide" evidence="3">
    <location>
        <begin position="1"/>
        <end position="21"/>
    </location>
</feature>
<evidence type="ECO:0000313" key="5">
    <source>
        <dbReference type="Proteomes" id="UP000750711"/>
    </source>
</evidence>
<keyword evidence="2" id="KW-0812">Transmembrane</keyword>
<feature type="compositionally biased region" description="Polar residues" evidence="1">
    <location>
        <begin position="460"/>
        <end position="473"/>
    </location>
</feature>
<keyword evidence="2" id="KW-0472">Membrane</keyword>
<dbReference type="Proteomes" id="UP000750711">
    <property type="component" value="Unassembled WGS sequence"/>
</dbReference>
<dbReference type="AlphaFoldDB" id="A0A9P8RQX7"/>
<dbReference type="InterPro" id="IPR021109">
    <property type="entry name" value="Peptidase_aspartic_dom_sf"/>
</dbReference>
<dbReference type="Gene3D" id="2.40.70.10">
    <property type="entry name" value="Acid Proteases"/>
    <property type="match status" value="1"/>
</dbReference>
<evidence type="ECO:0008006" key="6">
    <source>
        <dbReference type="Google" id="ProtNLM"/>
    </source>
</evidence>
<dbReference type="EMBL" id="JAGHQM010000424">
    <property type="protein sequence ID" value="KAH0562035.1"/>
    <property type="molecule type" value="Genomic_DNA"/>
</dbReference>
<keyword evidence="5" id="KW-1185">Reference proteome</keyword>
<gene>
    <name evidence="4" type="ORF">GP486_003261</name>
</gene>
<organism evidence="4 5">
    <name type="scientific">Trichoglossum hirsutum</name>
    <dbReference type="NCBI Taxonomy" id="265104"/>
    <lineage>
        <taxon>Eukaryota</taxon>
        <taxon>Fungi</taxon>
        <taxon>Dikarya</taxon>
        <taxon>Ascomycota</taxon>
        <taxon>Pezizomycotina</taxon>
        <taxon>Geoglossomycetes</taxon>
        <taxon>Geoglossales</taxon>
        <taxon>Geoglossaceae</taxon>
        <taxon>Trichoglossum</taxon>
    </lineage>
</organism>
<keyword evidence="2" id="KW-1133">Transmembrane helix</keyword>
<comment type="caution">
    <text evidence="4">The sequence shown here is derived from an EMBL/GenBank/DDBJ whole genome shotgun (WGS) entry which is preliminary data.</text>
</comment>
<feature type="transmembrane region" description="Helical" evidence="2">
    <location>
        <begin position="422"/>
        <end position="444"/>
    </location>
</feature>
<protein>
    <recommendedName>
        <fullName evidence="6">Peptidase A1 domain-containing protein</fullName>
    </recommendedName>
</protein>
<evidence type="ECO:0000256" key="1">
    <source>
        <dbReference type="SAM" id="MobiDB-lite"/>
    </source>
</evidence>
<evidence type="ECO:0000256" key="2">
    <source>
        <dbReference type="SAM" id="Phobius"/>
    </source>
</evidence>
<evidence type="ECO:0000313" key="4">
    <source>
        <dbReference type="EMBL" id="KAH0562035.1"/>
    </source>
</evidence>
<feature type="chain" id="PRO_5040297903" description="Peptidase A1 domain-containing protein" evidence="3">
    <location>
        <begin position="22"/>
        <end position="504"/>
    </location>
</feature>
<proteinExistence type="predicted"/>
<reference evidence="4" key="1">
    <citation type="submission" date="2021-03" db="EMBL/GenBank/DDBJ databases">
        <title>Comparative genomics and phylogenomic investigation of the class Geoglossomycetes provide insights into ecological specialization and systematics.</title>
        <authorList>
            <person name="Melie T."/>
            <person name="Pirro S."/>
            <person name="Miller A.N."/>
            <person name="Quandt A."/>
        </authorList>
    </citation>
    <scope>NUCLEOTIDE SEQUENCE</scope>
    <source>
        <strain evidence="4">CAQ_001_2017</strain>
    </source>
</reference>
<evidence type="ECO:0000256" key="3">
    <source>
        <dbReference type="SAM" id="SignalP"/>
    </source>
</evidence>
<sequence length="504" mass="53955">MASNQTIRLLLIFFLAFSAAANNCSTKPLTLPIGNVTLGNGVAVNRGVYVKLGNQVTSLRLTTNLNNTGVRNALDCDLLNSTARTVCLGASGSIYAPESSNTWRQVSPDEFASNVSTIDTHAVGETVIVGYETAKFSSNVEVKGYPLEVWSNLTSTNRSGLAIGSGSSFLQKLLSVSAAPSRAFGLFYGSRSQSRPTDGALTIGGIDLARLKGRWSNHSAGMQGLDYSCPLQVRIKDIRLNNTKGSFSLLADPQLTVPACIDPQQNAFTFTQAIYNLWSNFTGHPANGSLPGEPPFTSQTYPKDREPLIGTLTVTLDDGFETIIPHYELLSEERGNDAQGRYAVVNASRVMAAVSNDETLPVPILGGVYLSQNYLFVDYDKGTFHLATADLDTHDQDIVPICEGGATPSPSHGSRRLSGRKIAGIAVGVAAVVLIALALALWWARYRTRQDGAPRDGTSQKETPQNGTSQNGTSRDEASQGGTHKDAELEPNERRQELPTSAPS</sequence>
<dbReference type="SUPFAM" id="SSF50630">
    <property type="entry name" value="Acid proteases"/>
    <property type="match status" value="1"/>
</dbReference>
<feature type="compositionally biased region" description="Basic and acidic residues" evidence="1">
    <location>
        <begin position="474"/>
        <end position="497"/>
    </location>
</feature>
<keyword evidence="3" id="KW-0732">Signal</keyword>
<name>A0A9P8RQX7_9PEZI</name>
<accession>A0A9P8RQX7</accession>